<dbReference type="Gene3D" id="2.60.120.10">
    <property type="entry name" value="Jelly Rolls"/>
    <property type="match status" value="1"/>
</dbReference>
<dbReference type="PANTHER" id="PTHR41517">
    <property type="entry name" value="1,2-DIOXYGENASE PROTEIN-RELATED"/>
    <property type="match status" value="1"/>
</dbReference>
<dbReference type="RefSeq" id="WP_066546217.1">
    <property type="nucleotide sequence ID" value="NZ_MASJ01000023.1"/>
</dbReference>
<dbReference type="STRING" id="33978.A6M13_04170"/>
<keyword evidence="5" id="KW-1185">Reference proteome</keyword>
<keyword evidence="2" id="KW-0560">Oxidoreductase</keyword>
<feature type="domain" description="Cupin type-2" evidence="3">
    <location>
        <begin position="271"/>
        <end position="333"/>
    </location>
</feature>
<dbReference type="OrthoDB" id="285029at2"/>
<dbReference type="InterPro" id="IPR011051">
    <property type="entry name" value="RmlC_Cupin_sf"/>
</dbReference>
<dbReference type="CDD" id="cd02216">
    <property type="entry name" value="cupin_GDO-like_N"/>
    <property type="match status" value="1"/>
</dbReference>
<dbReference type="PANTHER" id="PTHR41517:SF1">
    <property type="entry name" value="CUPIN"/>
    <property type="match status" value="1"/>
</dbReference>
<organism evidence="4 5">
    <name type="scientific">Caryophanon tenue</name>
    <dbReference type="NCBI Taxonomy" id="33978"/>
    <lineage>
        <taxon>Bacteria</taxon>
        <taxon>Bacillati</taxon>
        <taxon>Bacillota</taxon>
        <taxon>Bacilli</taxon>
        <taxon>Bacillales</taxon>
        <taxon>Caryophanaceae</taxon>
        <taxon>Caryophanon</taxon>
    </lineage>
</organism>
<dbReference type="SUPFAM" id="SSF51182">
    <property type="entry name" value="RmlC-like cupins"/>
    <property type="match status" value="1"/>
</dbReference>
<dbReference type="Pfam" id="PF07883">
    <property type="entry name" value="Cupin_2"/>
    <property type="match status" value="2"/>
</dbReference>
<dbReference type="EMBL" id="MASJ01000023">
    <property type="protein sequence ID" value="OCS84783.1"/>
    <property type="molecule type" value="Genomic_DNA"/>
</dbReference>
<dbReference type="CDD" id="cd06992">
    <property type="entry name" value="cupin_GDO-like_C"/>
    <property type="match status" value="1"/>
</dbReference>
<accession>A0A1C0YCC2</accession>
<proteinExistence type="predicted"/>
<reference evidence="4 5" key="1">
    <citation type="submission" date="2016-07" db="EMBL/GenBank/DDBJ databases">
        <title>Caryophanon tenue genome sequencing.</title>
        <authorList>
            <person name="Verma A."/>
            <person name="Pal Y."/>
            <person name="Krishnamurthi S."/>
        </authorList>
    </citation>
    <scope>NUCLEOTIDE SEQUENCE [LARGE SCALE GENOMIC DNA]</scope>
    <source>
        <strain evidence="4 5">DSM 14152</strain>
    </source>
</reference>
<dbReference type="GO" id="GO:0051213">
    <property type="term" value="F:dioxygenase activity"/>
    <property type="evidence" value="ECO:0007669"/>
    <property type="project" value="UniProtKB-KW"/>
</dbReference>
<comment type="caution">
    <text evidence="4">The sequence shown here is derived from an EMBL/GenBank/DDBJ whole genome shotgun (WGS) entry which is preliminary data.</text>
</comment>
<name>A0A1C0YCC2_9BACL</name>
<evidence type="ECO:0000313" key="5">
    <source>
        <dbReference type="Proteomes" id="UP000093199"/>
    </source>
</evidence>
<keyword evidence="1" id="KW-0223">Dioxygenase</keyword>
<dbReference type="Proteomes" id="UP000093199">
    <property type="component" value="Unassembled WGS sequence"/>
</dbReference>
<feature type="domain" description="Cupin type-2" evidence="3">
    <location>
        <begin position="102"/>
        <end position="169"/>
    </location>
</feature>
<dbReference type="InterPro" id="IPR014710">
    <property type="entry name" value="RmlC-like_jellyroll"/>
</dbReference>
<evidence type="ECO:0000256" key="1">
    <source>
        <dbReference type="ARBA" id="ARBA00022964"/>
    </source>
</evidence>
<evidence type="ECO:0000313" key="4">
    <source>
        <dbReference type="EMBL" id="OCS84783.1"/>
    </source>
</evidence>
<dbReference type="InterPro" id="IPR047183">
    <property type="entry name" value="GDO-like"/>
</dbReference>
<dbReference type="AlphaFoldDB" id="A0A1C0YCC2"/>
<dbReference type="InterPro" id="IPR013096">
    <property type="entry name" value="Cupin_2"/>
</dbReference>
<protein>
    <submittedName>
        <fullName evidence="4">Cupin</fullName>
    </submittedName>
</protein>
<evidence type="ECO:0000259" key="3">
    <source>
        <dbReference type="Pfam" id="PF07883"/>
    </source>
</evidence>
<evidence type="ECO:0000256" key="2">
    <source>
        <dbReference type="ARBA" id="ARBA00023002"/>
    </source>
</evidence>
<gene>
    <name evidence="4" type="ORF">A6M13_04170</name>
</gene>
<sequence>MAEHKLDQQWTPELLQFHEELQAKNMGPLWASVFSSSQPTPRAIPYLWKKQLILDMLEKAKNLLQVGTGSIDRRAVYLVNPGMKYLQPHGWGGATQTLYAAVQALNPGEIAPPHRHMTSALRFIMEGKGASGVVNGVKYNFEPGDYVITPEWCWHDHINEGDETVLWMDCLDIPFTSALTSSFFEMYPAEKQPIDFPEDYGTKRYAGGMVRPISDRKPSPAPIGRYTWDLTKQAIDGQSEFEADPFDGYAVEYINPTTGKDANGRIGARMQGLPPGFKGKAHRHTHSSVYVVHKGSGYTVINGERFDWEAGDFFVVPVWAVHEHVNTSETEEAFLFSTNDLPIMELFGFEREEAYSENEGHQHIVKVFEPDFAEDSVVIE</sequence>